<accession>A0A0E0MVG7</accession>
<evidence type="ECO:0000313" key="3">
    <source>
        <dbReference type="Proteomes" id="UP000008022"/>
    </source>
</evidence>
<dbReference type="HOGENOM" id="CLU_1100000_0_0_1"/>
<organism evidence="2 3">
    <name type="scientific">Oryza rufipogon</name>
    <name type="common">Brownbeard rice</name>
    <name type="synonym">Asian wild rice</name>
    <dbReference type="NCBI Taxonomy" id="4529"/>
    <lineage>
        <taxon>Eukaryota</taxon>
        <taxon>Viridiplantae</taxon>
        <taxon>Streptophyta</taxon>
        <taxon>Embryophyta</taxon>
        <taxon>Tracheophyta</taxon>
        <taxon>Spermatophyta</taxon>
        <taxon>Magnoliopsida</taxon>
        <taxon>Liliopsida</taxon>
        <taxon>Poales</taxon>
        <taxon>Poaceae</taxon>
        <taxon>BOP clade</taxon>
        <taxon>Oryzoideae</taxon>
        <taxon>Oryzeae</taxon>
        <taxon>Oryzinae</taxon>
        <taxon>Oryza</taxon>
    </lineage>
</organism>
<keyword evidence="3" id="KW-1185">Reference proteome</keyword>
<reference evidence="3" key="1">
    <citation type="submission" date="2013-06" db="EMBL/GenBank/DDBJ databases">
        <authorList>
            <person name="Zhao Q."/>
        </authorList>
    </citation>
    <scope>NUCLEOTIDE SEQUENCE</scope>
    <source>
        <strain evidence="3">cv. W1943</strain>
    </source>
</reference>
<proteinExistence type="predicted"/>
<protein>
    <submittedName>
        <fullName evidence="2">Uncharacterized protein</fullName>
    </submittedName>
</protein>
<evidence type="ECO:0000256" key="1">
    <source>
        <dbReference type="SAM" id="MobiDB-lite"/>
    </source>
</evidence>
<sequence length="253" mass="28183">MGNQQQRLVHTCQTSYAAFSRKMEHKYVRVEEEAAVGEALDGGGGGEEGAELVAVEDRGEAAGGAAGEQHMLGGGHADVEQTGGRNKNVHRVFTRNKELERRICMRVGADRDSDVSPAGACIDHFCACGYLDGGSKRNGRQRRQREPDAAIVFAPPLGYRPRQQLHFRRQASGGWGEKAGAARRCRGSAGQRRREWRHSMTDRKLKSNLAASDWRYYRWRHKGFVLDAQHLSHLERCTPHPAQRQGDTLSILI</sequence>
<dbReference type="AlphaFoldDB" id="A0A0E0MVG7"/>
<dbReference type="EnsemblPlants" id="ORUFI01G14560.1">
    <property type="protein sequence ID" value="ORUFI01G14560.1"/>
    <property type="gene ID" value="ORUFI01G14560"/>
</dbReference>
<feature type="region of interest" description="Disordered" evidence="1">
    <location>
        <begin position="178"/>
        <end position="198"/>
    </location>
</feature>
<name>A0A0E0MVG7_ORYRU</name>
<evidence type="ECO:0000313" key="2">
    <source>
        <dbReference type="EnsemblPlants" id="ORUFI01G14560.1"/>
    </source>
</evidence>
<dbReference type="Gramene" id="ORUFI01G14560.1">
    <property type="protein sequence ID" value="ORUFI01G14560.1"/>
    <property type="gene ID" value="ORUFI01G14560"/>
</dbReference>
<reference evidence="2" key="2">
    <citation type="submission" date="2015-06" db="UniProtKB">
        <authorList>
            <consortium name="EnsemblPlants"/>
        </authorList>
    </citation>
    <scope>IDENTIFICATION</scope>
</reference>
<dbReference type="Proteomes" id="UP000008022">
    <property type="component" value="Unassembled WGS sequence"/>
</dbReference>